<feature type="domain" description="MPN" evidence="6">
    <location>
        <begin position="46"/>
        <end position="168"/>
    </location>
</feature>
<dbReference type="Pfam" id="PF04002">
    <property type="entry name" value="RadC"/>
    <property type="match status" value="1"/>
</dbReference>
<dbReference type="AlphaFoldDB" id="A0A8X8FUY4"/>
<keyword evidence="5" id="KW-0482">Metalloprotease</keyword>
<accession>A0A8X8FUY4</accession>
<evidence type="ECO:0000256" key="4">
    <source>
        <dbReference type="ARBA" id="ARBA00022833"/>
    </source>
</evidence>
<dbReference type="Gene3D" id="3.40.140.10">
    <property type="entry name" value="Cytidine Deaminase, domain 2"/>
    <property type="match status" value="1"/>
</dbReference>
<organism evidence="7 8">
    <name type="scientific">Stenotrophomonas lacuserhaii</name>
    <dbReference type="NCBI Taxonomy" id="2760084"/>
    <lineage>
        <taxon>Bacteria</taxon>
        <taxon>Pseudomonadati</taxon>
        <taxon>Pseudomonadota</taxon>
        <taxon>Gammaproteobacteria</taxon>
        <taxon>Lysobacterales</taxon>
        <taxon>Lysobacteraceae</taxon>
        <taxon>Stenotrophomonas</taxon>
    </lineage>
</organism>
<reference evidence="7 8" key="1">
    <citation type="submission" date="2020-08" db="EMBL/GenBank/DDBJ databases">
        <title>A Genomic Blueprint of the Chicken Gut Microbiome.</title>
        <authorList>
            <person name="Gilroy R."/>
            <person name="Ravi A."/>
            <person name="Getino M."/>
            <person name="Pursley I."/>
            <person name="Horton D.L."/>
            <person name="Alikhan N.-F."/>
            <person name="Baker D."/>
            <person name="Gharbi K."/>
            <person name="Hall N."/>
            <person name="Watson M."/>
            <person name="Adriaenssens E.M."/>
            <person name="Foster-Nyarko E."/>
            <person name="Jarju S."/>
            <person name="Secka A."/>
            <person name="Antonio M."/>
            <person name="Oren A."/>
            <person name="Chaudhuri R."/>
            <person name="La Ragione R.M."/>
            <person name="Hildebrand F."/>
            <person name="Pallen M.J."/>
        </authorList>
    </citation>
    <scope>NUCLEOTIDE SEQUENCE [LARGE SCALE GENOMIC DNA]</scope>
    <source>
        <strain evidence="7 8">Sa5BUN4</strain>
    </source>
</reference>
<gene>
    <name evidence="7" type="ORF">H9654_08735</name>
</gene>
<dbReference type="Proteomes" id="UP000636938">
    <property type="component" value="Unassembled WGS sequence"/>
</dbReference>
<dbReference type="GO" id="GO:0046872">
    <property type="term" value="F:metal ion binding"/>
    <property type="evidence" value="ECO:0007669"/>
    <property type="project" value="UniProtKB-KW"/>
</dbReference>
<comment type="caution">
    <text evidence="7">The sequence shown here is derived from an EMBL/GenBank/DDBJ whole genome shotgun (WGS) entry which is preliminary data.</text>
</comment>
<dbReference type="GO" id="GO:0006508">
    <property type="term" value="P:proteolysis"/>
    <property type="evidence" value="ECO:0007669"/>
    <property type="project" value="UniProtKB-KW"/>
</dbReference>
<keyword evidence="3" id="KW-0378">Hydrolase</keyword>
<evidence type="ECO:0000313" key="8">
    <source>
        <dbReference type="Proteomes" id="UP000636938"/>
    </source>
</evidence>
<evidence type="ECO:0000256" key="5">
    <source>
        <dbReference type="ARBA" id="ARBA00023049"/>
    </source>
</evidence>
<keyword evidence="4" id="KW-0862">Zinc</keyword>
<keyword evidence="2" id="KW-0479">Metal-binding</keyword>
<dbReference type="InterPro" id="IPR025657">
    <property type="entry name" value="RadC_JAB"/>
</dbReference>
<dbReference type="PANTHER" id="PTHR30471:SF3">
    <property type="entry name" value="UPF0758 PROTEIN YEES-RELATED"/>
    <property type="match status" value="1"/>
</dbReference>
<proteinExistence type="predicted"/>
<evidence type="ECO:0000313" key="7">
    <source>
        <dbReference type="EMBL" id="MBD7954291.1"/>
    </source>
</evidence>
<dbReference type="GO" id="GO:0008237">
    <property type="term" value="F:metallopeptidase activity"/>
    <property type="evidence" value="ECO:0007669"/>
    <property type="project" value="UniProtKB-KW"/>
</dbReference>
<dbReference type="InterPro" id="IPR037518">
    <property type="entry name" value="MPN"/>
</dbReference>
<dbReference type="PROSITE" id="PS50249">
    <property type="entry name" value="MPN"/>
    <property type="match status" value="1"/>
</dbReference>
<dbReference type="InterPro" id="IPR020891">
    <property type="entry name" value="UPF0758_CS"/>
</dbReference>
<protein>
    <submittedName>
        <fullName evidence="7">JAB domain-containing protein</fullName>
    </submittedName>
</protein>
<sequence>MRARLGGLVTEGDQAGLEKRARARDDKAVARALRILERRAQAPGLLMGDAVTCGSFFRLRLGGEVREHFEVAFLNRKNCLIAVERLFSGTIDGAQISPRIVAQRALALNAAAAIVAHNHPSGDPEPSEADRLVTTQLRSVLRMVDVTLLDHFVITSTGAVSLAARGVC</sequence>
<dbReference type="InterPro" id="IPR001405">
    <property type="entry name" value="UPF0758"/>
</dbReference>
<dbReference type="PROSITE" id="PS01302">
    <property type="entry name" value="UPF0758"/>
    <property type="match status" value="1"/>
</dbReference>
<name>A0A8X8FUY4_9GAMM</name>
<keyword evidence="8" id="KW-1185">Reference proteome</keyword>
<evidence type="ECO:0000256" key="3">
    <source>
        <dbReference type="ARBA" id="ARBA00022801"/>
    </source>
</evidence>
<dbReference type="PANTHER" id="PTHR30471">
    <property type="entry name" value="DNA REPAIR PROTEIN RADC"/>
    <property type="match status" value="1"/>
</dbReference>
<dbReference type="EMBL" id="JACSQS010000007">
    <property type="protein sequence ID" value="MBD7954291.1"/>
    <property type="molecule type" value="Genomic_DNA"/>
</dbReference>
<evidence type="ECO:0000256" key="2">
    <source>
        <dbReference type="ARBA" id="ARBA00022723"/>
    </source>
</evidence>
<dbReference type="CDD" id="cd08071">
    <property type="entry name" value="MPN_DUF2466"/>
    <property type="match status" value="1"/>
</dbReference>
<evidence type="ECO:0000259" key="6">
    <source>
        <dbReference type="PROSITE" id="PS50249"/>
    </source>
</evidence>
<evidence type="ECO:0000256" key="1">
    <source>
        <dbReference type="ARBA" id="ARBA00022670"/>
    </source>
</evidence>
<keyword evidence="1" id="KW-0645">Protease</keyword>